<proteinExistence type="predicted"/>
<protein>
    <submittedName>
        <fullName evidence="1">Uncharacterized protein</fullName>
    </submittedName>
</protein>
<sequence length="575" mass="63986">MVAKGETVVEANKLKALSLFVSKSCRGVSFERSISLYKVVVDDGSALSNIPEVDFQRSESPPMLPRARTFTLSTQNSNRYFSRFRELSKVRHISFDHTFGQLPIAEEELDPDPEKASAEGFVDAKLPPSVLEPAIKTAKPTQSQAKSRLDVILLEQNWSTVYKRLFVVSFVLNLACLVLAAVGHFHYAKTHAALFSVANVLMVVLVRSEVFLRIVFWLAVEILGYRWIPVLVKTSVTAFLQSVGGIHSGCGVSSVMWLVFAIEETLRHRNENSKAILAIAFAILVLLLISCLAAFPLFRHIHHNFFERLHRFAGWSTLILIWAFVICSASYDPATKSYSVRGKQLLQRKELWCTFITTLMIIRPWLFVRRVGVETTIPPAANNSLLNFSGGIKPGILARISRSPLSEWHAFGIISDGKKRHTILAGAVGDFTKGLVENPPTHLWVRTFHFAGLPFLVNMYNRVVLVATGSGICVFLSFLLQPTKADVHVIWIAKSIQKSYGDEIFDTVNKISPHRFTVVDTAISGRPRTKELVVNKAKEWGAEVVIVTSNPSGTNEIVNSCKKAGIPAFGPIWDS</sequence>
<dbReference type="EMBL" id="CM055114">
    <property type="protein sequence ID" value="KAJ7514686.1"/>
    <property type="molecule type" value="Genomic_DNA"/>
</dbReference>
<reference evidence="2" key="1">
    <citation type="journal article" date="2024" name="Proc. Natl. Acad. Sci. U.S.A.">
        <title>Extraordinary preservation of gene collinearity over three hundred million years revealed in homosporous lycophytes.</title>
        <authorList>
            <person name="Li C."/>
            <person name="Wickell D."/>
            <person name="Kuo L.Y."/>
            <person name="Chen X."/>
            <person name="Nie B."/>
            <person name="Liao X."/>
            <person name="Peng D."/>
            <person name="Ji J."/>
            <person name="Jenkins J."/>
            <person name="Williams M."/>
            <person name="Shu S."/>
            <person name="Plott C."/>
            <person name="Barry K."/>
            <person name="Rajasekar S."/>
            <person name="Grimwood J."/>
            <person name="Han X."/>
            <person name="Sun S."/>
            <person name="Hou Z."/>
            <person name="He W."/>
            <person name="Dai G."/>
            <person name="Sun C."/>
            <person name="Schmutz J."/>
            <person name="Leebens-Mack J.H."/>
            <person name="Li F.W."/>
            <person name="Wang L."/>
        </authorList>
    </citation>
    <scope>NUCLEOTIDE SEQUENCE [LARGE SCALE GENOMIC DNA]</scope>
    <source>
        <strain evidence="2">cv. PW_Plant_1</strain>
    </source>
</reference>
<gene>
    <name evidence="1" type="ORF">O6H91_23G055400</name>
</gene>
<evidence type="ECO:0000313" key="1">
    <source>
        <dbReference type="EMBL" id="KAJ7514686.1"/>
    </source>
</evidence>
<accession>A0ACC2AB44</accession>
<name>A0ACC2AB44_DIPCM</name>
<comment type="caution">
    <text evidence="1">The sequence shown here is derived from an EMBL/GenBank/DDBJ whole genome shotgun (WGS) entry which is preliminary data.</text>
</comment>
<dbReference type="Proteomes" id="UP001162992">
    <property type="component" value="Chromosome 23"/>
</dbReference>
<keyword evidence="2" id="KW-1185">Reference proteome</keyword>
<organism evidence="1 2">
    <name type="scientific">Diphasiastrum complanatum</name>
    <name type="common">Issler's clubmoss</name>
    <name type="synonym">Lycopodium complanatum</name>
    <dbReference type="NCBI Taxonomy" id="34168"/>
    <lineage>
        <taxon>Eukaryota</taxon>
        <taxon>Viridiplantae</taxon>
        <taxon>Streptophyta</taxon>
        <taxon>Embryophyta</taxon>
        <taxon>Tracheophyta</taxon>
        <taxon>Lycopodiopsida</taxon>
        <taxon>Lycopodiales</taxon>
        <taxon>Lycopodiaceae</taxon>
        <taxon>Lycopodioideae</taxon>
        <taxon>Diphasiastrum</taxon>
    </lineage>
</organism>
<evidence type="ECO:0000313" key="2">
    <source>
        <dbReference type="Proteomes" id="UP001162992"/>
    </source>
</evidence>